<dbReference type="InterPro" id="IPR034261">
    <property type="entry name" value="CNOT4_RRM"/>
</dbReference>
<organism evidence="4 5">
    <name type="scientific">Striga asiatica</name>
    <name type="common">Asiatic witchweed</name>
    <name type="synonym">Buchnera asiatica</name>
    <dbReference type="NCBI Taxonomy" id="4170"/>
    <lineage>
        <taxon>Eukaryota</taxon>
        <taxon>Viridiplantae</taxon>
        <taxon>Streptophyta</taxon>
        <taxon>Embryophyta</taxon>
        <taxon>Tracheophyta</taxon>
        <taxon>Spermatophyta</taxon>
        <taxon>Magnoliopsida</taxon>
        <taxon>eudicotyledons</taxon>
        <taxon>Gunneridae</taxon>
        <taxon>Pentapetalae</taxon>
        <taxon>asterids</taxon>
        <taxon>lamiids</taxon>
        <taxon>Lamiales</taxon>
        <taxon>Orobanchaceae</taxon>
        <taxon>Buchnereae</taxon>
        <taxon>Striga</taxon>
    </lineage>
</organism>
<dbReference type="PROSITE" id="PS50102">
    <property type="entry name" value="RRM"/>
    <property type="match status" value="1"/>
</dbReference>
<dbReference type="GO" id="GO:0003723">
    <property type="term" value="F:RNA binding"/>
    <property type="evidence" value="ECO:0007669"/>
    <property type="project" value="UniProtKB-UniRule"/>
</dbReference>
<feature type="region of interest" description="Disordered" evidence="2">
    <location>
        <begin position="778"/>
        <end position="806"/>
    </location>
</feature>
<evidence type="ECO:0000313" key="5">
    <source>
        <dbReference type="Proteomes" id="UP000325081"/>
    </source>
</evidence>
<feature type="compositionally biased region" description="Low complexity" evidence="2">
    <location>
        <begin position="338"/>
        <end position="353"/>
    </location>
</feature>
<dbReference type="Pfam" id="PF00076">
    <property type="entry name" value="RRM_1"/>
    <property type="match status" value="1"/>
</dbReference>
<dbReference type="GO" id="GO:0030014">
    <property type="term" value="C:CCR4-NOT complex"/>
    <property type="evidence" value="ECO:0007669"/>
    <property type="project" value="InterPro"/>
</dbReference>
<name>A0A5A7QAP2_STRAF</name>
<feature type="compositionally biased region" description="Low complexity" evidence="2">
    <location>
        <begin position="421"/>
        <end position="432"/>
    </location>
</feature>
<dbReference type="PANTHER" id="PTHR12603">
    <property type="entry name" value="CCR4-NOT TRANSCRIPTION COMPLEX RELATED"/>
    <property type="match status" value="1"/>
</dbReference>
<keyword evidence="1" id="KW-0694">RNA-binding</keyword>
<dbReference type="InterPro" id="IPR013083">
    <property type="entry name" value="Znf_RING/FYVE/PHD"/>
</dbReference>
<protein>
    <submittedName>
        <fullName evidence="4">RNA binding (RRM/RBD/RNP motifs) family protein</fullName>
    </submittedName>
</protein>
<reference evidence="5" key="1">
    <citation type="journal article" date="2019" name="Curr. Biol.">
        <title>Genome Sequence of Striga asiatica Provides Insight into the Evolution of Plant Parasitism.</title>
        <authorList>
            <person name="Yoshida S."/>
            <person name="Kim S."/>
            <person name="Wafula E.K."/>
            <person name="Tanskanen J."/>
            <person name="Kim Y.M."/>
            <person name="Honaas L."/>
            <person name="Yang Z."/>
            <person name="Spallek T."/>
            <person name="Conn C.E."/>
            <person name="Ichihashi Y."/>
            <person name="Cheong K."/>
            <person name="Cui S."/>
            <person name="Der J.P."/>
            <person name="Gundlach H."/>
            <person name="Jiao Y."/>
            <person name="Hori C."/>
            <person name="Ishida J.K."/>
            <person name="Kasahara H."/>
            <person name="Kiba T."/>
            <person name="Kim M.S."/>
            <person name="Koo N."/>
            <person name="Laohavisit A."/>
            <person name="Lee Y.H."/>
            <person name="Lumba S."/>
            <person name="McCourt P."/>
            <person name="Mortimer J.C."/>
            <person name="Mutuku J.M."/>
            <person name="Nomura T."/>
            <person name="Sasaki-Sekimoto Y."/>
            <person name="Seto Y."/>
            <person name="Wang Y."/>
            <person name="Wakatake T."/>
            <person name="Sakakibara H."/>
            <person name="Demura T."/>
            <person name="Yamaguchi S."/>
            <person name="Yoneyama K."/>
            <person name="Manabe R.I."/>
            <person name="Nelson D.C."/>
            <person name="Schulman A.H."/>
            <person name="Timko M.P."/>
            <person name="dePamphilis C.W."/>
            <person name="Choi D."/>
            <person name="Shirasu K."/>
        </authorList>
    </citation>
    <scope>NUCLEOTIDE SEQUENCE [LARGE SCALE GENOMIC DNA]</scope>
    <source>
        <strain evidence="5">cv. UVA1</strain>
    </source>
</reference>
<dbReference type="SMART" id="SM00360">
    <property type="entry name" value="RRM"/>
    <property type="match status" value="1"/>
</dbReference>
<comment type="caution">
    <text evidence="4">The sequence shown here is derived from an EMBL/GenBank/DDBJ whole genome shotgun (WGS) entry which is preliminary data.</text>
</comment>
<feature type="region of interest" description="Disordered" evidence="2">
    <location>
        <begin position="264"/>
        <end position="353"/>
    </location>
</feature>
<dbReference type="Gene3D" id="3.30.70.330">
    <property type="match status" value="1"/>
</dbReference>
<dbReference type="PANTHER" id="PTHR12603:SF36">
    <property type="entry name" value="RNA BINDING (RRM_RBD_RNP MOTIFS) FAMILY PROTEIN"/>
    <property type="match status" value="1"/>
</dbReference>
<dbReference type="GO" id="GO:0004842">
    <property type="term" value="F:ubiquitin-protein transferase activity"/>
    <property type="evidence" value="ECO:0007669"/>
    <property type="project" value="InterPro"/>
</dbReference>
<evidence type="ECO:0000313" key="4">
    <source>
        <dbReference type="EMBL" id="GER42006.1"/>
    </source>
</evidence>
<dbReference type="GO" id="GO:0016567">
    <property type="term" value="P:protein ubiquitination"/>
    <property type="evidence" value="ECO:0007669"/>
    <property type="project" value="TreeGrafter"/>
</dbReference>
<evidence type="ECO:0000259" key="3">
    <source>
        <dbReference type="PROSITE" id="PS50102"/>
    </source>
</evidence>
<sequence>MVHFSPQVATHNKSLALAVPFARAPRHMCSRRPRGTMPCLMPCLYGDVHFPLLQICVWCWHHIMDMAEKDETQGRCPACRIPYNKEKIVGTAAKCEKLVTELNVEKKLKSQRGKGKTLEGRKQLESVRVIQRNLVYIVGLPLNYADEDILQRKDYFSQYGKVLKVSISRTATGAIQQFANNTCSVYITYSKEEEAVRCIQSVHGFVLDGKSLRACFGTTKYCHAWLRNVARKLLVDVLQGNRVQQINGSSNSIQQLAGSVLPPPGDEYCNNSSTSGKPITKAATNTNQNEASSAIVSPQKSSSGRSAALPAGASWGTRPNSNVPPNQKPDISNGPVTISKKTSSTSQLSSLQIDTGKKKIQNQENIISLNKTKETSILKEKESNEDCRIPVLDGLVASVNLVNLSSSRLPRSPPKANQTPDSSRIVDSSVSSTGPMPVDKSIDHADRNSENVCCSILSMSIHESQQVQNGFVEHNSEPLIRQTSAKTANTINGRCGSNVQFDSGLVMQSKVAQVDWHEREDDVLSFDNQRINDPEVSTVGMQDFPDVLNLSKHSNSHSHGFNSDGWAVPIGLDRQVVDGNSVVPTLNFPIAHSKNLLNRSEGNDAGNFNLFPLTERPLIGRYEGEVSSSGVDMGESSIISNILSMDFDPWNESLNSPQNLVKLLGETHKQEGSFGVSGPWKIHNSNQSRFSFAREGETANHVSGSGQSIDYFEQSFKQRPFGHDICSGNSLYLERSGSRNGLPVFGGAGLDNIASSNSHISSNKLADSRSHVFAPPRFSVPSRAAPPPGFASHGRTEPIFEPLSGNHMHDASSTLLTNQYQTSQDSNAFSNGDIEIMDPAILAVGKGTLPGSINNLGMDMRSNFPPQVTMYEESRFQSLLQRSLLSHQNQRFNNDLGDKFSSLGDAYGLHSRLLADQTLSNNLTPFSQFNLSHPRNGISPNGQWHEWSEIHSVNNSGMAELLRTEQLGLNKFYGGFEDVKIQNPSSGNIYNRTYGI</sequence>
<feature type="compositionally biased region" description="Polar residues" evidence="2">
    <location>
        <begin position="269"/>
        <end position="305"/>
    </location>
</feature>
<dbReference type="InterPro" id="IPR012677">
    <property type="entry name" value="Nucleotide-bd_a/b_plait_sf"/>
</dbReference>
<feature type="region of interest" description="Disordered" evidence="2">
    <location>
        <begin position="406"/>
        <end position="444"/>
    </location>
</feature>
<dbReference type="SUPFAM" id="SSF54928">
    <property type="entry name" value="RNA-binding domain, RBD"/>
    <property type="match status" value="1"/>
</dbReference>
<dbReference type="InterPro" id="IPR000504">
    <property type="entry name" value="RRM_dom"/>
</dbReference>
<dbReference type="Gene3D" id="3.30.40.10">
    <property type="entry name" value="Zinc/RING finger domain, C3HC4 (zinc finger)"/>
    <property type="match status" value="1"/>
</dbReference>
<dbReference type="CDD" id="cd12438">
    <property type="entry name" value="RRM_CNOT4"/>
    <property type="match status" value="1"/>
</dbReference>
<keyword evidence="5" id="KW-1185">Reference proteome</keyword>
<dbReference type="AlphaFoldDB" id="A0A5A7QAP2"/>
<dbReference type="SMART" id="SM00361">
    <property type="entry name" value="RRM_1"/>
    <property type="match status" value="1"/>
</dbReference>
<feature type="domain" description="RRM" evidence="3">
    <location>
        <begin position="133"/>
        <end position="219"/>
    </location>
</feature>
<dbReference type="OrthoDB" id="1923159at2759"/>
<accession>A0A5A7QAP2</accession>
<dbReference type="FunFam" id="3.30.70.330:FF:000161">
    <property type="entry name" value="RNA binding (RRM/RBD/RNP motifs) family protein"/>
    <property type="match status" value="1"/>
</dbReference>
<dbReference type="EMBL" id="BKCP01006250">
    <property type="protein sequence ID" value="GER42006.1"/>
    <property type="molecule type" value="Genomic_DNA"/>
</dbReference>
<dbReference type="InterPro" id="IPR039780">
    <property type="entry name" value="Mot2"/>
</dbReference>
<dbReference type="InterPro" id="IPR003954">
    <property type="entry name" value="RRM_euk-type"/>
</dbReference>
<dbReference type="InterPro" id="IPR035979">
    <property type="entry name" value="RBD_domain_sf"/>
</dbReference>
<evidence type="ECO:0000256" key="1">
    <source>
        <dbReference type="PROSITE-ProRule" id="PRU00176"/>
    </source>
</evidence>
<proteinExistence type="predicted"/>
<evidence type="ECO:0000256" key="2">
    <source>
        <dbReference type="SAM" id="MobiDB-lite"/>
    </source>
</evidence>
<dbReference type="Proteomes" id="UP000325081">
    <property type="component" value="Unassembled WGS sequence"/>
</dbReference>
<dbReference type="Pfam" id="PF14570">
    <property type="entry name" value="zf-RING_4"/>
    <property type="match status" value="1"/>
</dbReference>
<gene>
    <name evidence="4" type="ORF">STAS_18775</name>
</gene>